<evidence type="ECO:0000313" key="4">
    <source>
        <dbReference type="EMBL" id="CAL4805097.1"/>
    </source>
</evidence>
<protein>
    <submittedName>
        <fullName evidence="4">ATP-dependent DNA helicase PIF1</fullName>
    </submittedName>
</protein>
<feature type="region of interest" description="Disordered" evidence="2">
    <location>
        <begin position="38"/>
        <end position="354"/>
    </location>
</feature>
<keyword evidence="4" id="KW-0547">Nucleotide-binding</keyword>
<comment type="caution">
    <text evidence="3">The sequence shown here is derived from an EMBL/GenBank/DDBJ whole genome shotgun (WGS) entry which is preliminary data.</text>
</comment>
<dbReference type="EMBL" id="CAMXCT030006656">
    <property type="protein sequence ID" value="CAL4805097.1"/>
    <property type="molecule type" value="Genomic_DNA"/>
</dbReference>
<reference evidence="3" key="1">
    <citation type="submission" date="2022-10" db="EMBL/GenBank/DDBJ databases">
        <authorList>
            <person name="Chen Y."/>
            <person name="Dougan E. K."/>
            <person name="Chan C."/>
            <person name="Rhodes N."/>
            <person name="Thang M."/>
        </authorList>
    </citation>
    <scope>NUCLEOTIDE SEQUENCE</scope>
</reference>
<evidence type="ECO:0000313" key="5">
    <source>
        <dbReference type="Proteomes" id="UP001152797"/>
    </source>
</evidence>
<dbReference type="GO" id="GO:0004386">
    <property type="term" value="F:helicase activity"/>
    <property type="evidence" value="ECO:0007669"/>
    <property type="project" value="UniProtKB-KW"/>
</dbReference>
<dbReference type="Proteomes" id="UP001152797">
    <property type="component" value="Unassembled WGS sequence"/>
</dbReference>
<gene>
    <name evidence="3" type="ORF">C1SCF055_LOCUS42405</name>
</gene>
<feature type="compositionally biased region" description="Acidic residues" evidence="2">
    <location>
        <begin position="162"/>
        <end position="174"/>
    </location>
</feature>
<dbReference type="EMBL" id="CAMXCT020006656">
    <property type="protein sequence ID" value="CAL1171160.1"/>
    <property type="molecule type" value="Genomic_DNA"/>
</dbReference>
<reference evidence="4 5" key="2">
    <citation type="submission" date="2024-05" db="EMBL/GenBank/DDBJ databases">
        <authorList>
            <person name="Chen Y."/>
            <person name="Shah S."/>
            <person name="Dougan E. K."/>
            <person name="Thang M."/>
            <person name="Chan C."/>
        </authorList>
    </citation>
    <scope>NUCLEOTIDE SEQUENCE [LARGE SCALE GENOMIC DNA]</scope>
</reference>
<keyword evidence="4" id="KW-0347">Helicase</keyword>
<feature type="compositionally biased region" description="Acidic residues" evidence="2">
    <location>
        <begin position="290"/>
        <end position="313"/>
    </location>
</feature>
<feature type="compositionally biased region" description="Low complexity" evidence="2">
    <location>
        <begin position="76"/>
        <end position="90"/>
    </location>
</feature>
<proteinExistence type="predicted"/>
<name>A0A9P1GMY8_9DINO</name>
<keyword evidence="4" id="KW-0378">Hydrolase</keyword>
<accession>A0A9P1GMY8</accession>
<evidence type="ECO:0000313" key="3">
    <source>
        <dbReference type="EMBL" id="CAI4017785.1"/>
    </source>
</evidence>
<dbReference type="EMBL" id="CAMXCT010006656">
    <property type="protein sequence ID" value="CAI4017785.1"/>
    <property type="molecule type" value="Genomic_DNA"/>
</dbReference>
<keyword evidence="4" id="KW-0067">ATP-binding</keyword>
<feature type="region of interest" description="Disordered" evidence="2">
    <location>
        <begin position="744"/>
        <end position="767"/>
    </location>
</feature>
<keyword evidence="1" id="KW-0175">Coiled coil</keyword>
<evidence type="ECO:0000256" key="2">
    <source>
        <dbReference type="SAM" id="MobiDB-lite"/>
    </source>
</evidence>
<feature type="non-terminal residue" evidence="3">
    <location>
        <position position="1282"/>
    </location>
</feature>
<dbReference type="OrthoDB" id="416437at2759"/>
<evidence type="ECO:0000256" key="1">
    <source>
        <dbReference type="SAM" id="Coils"/>
    </source>
</evidence>
<feature type="compositionally biased region" description="Basic and acidic residues" evidence="2">
    <location>
        <begin position="472"/>
        <end position="485"/>
    </location>
</feature>
<feature type="compositionally biased region" description="Acidic residues" evidence="2">
    <location>
        <begin position="752"/>
        <end position="761"/>
    </location>
</feature>
<feature type="compositionally biased region" description="Acidic residues" evidence="2">
    <location>
        <begin position="226"/>
        <end position="235"/>
    </location>
</feature>
<feature type="region of interest" description="Disordered" evidence="2">
    <location>
        <begin position="466"/>
        <end position="485"/>
    </location>
</feature>
<sequence>MAPKATGGAGQKTAQDYVTGLWQQGVDEASVRQQLREDGYKAGRISQLIKATRPAQEQESRAAAAPKSMARLAGKSRSSSSALSREAAPASPRPELEDTGNQAEVEVEMPNAEPNREDRRQVQSAGAEPDAKGWDAAAAIMDVDSGGTPAAWEERETVESEASLEEAEGMEDVLSELASTAGDDISDEETEQDVATMSHAEQDIGEVYGLMSSMRDVADDTSMCTDDGEDTVEGEEFGKPEEIAMAVEVRGESDEGAEDEESPAERDQQEGAAMAIDAGDAEVTRASKDEGDEESEEATDASSEESTGEEEAMEPAQKRHRCQVDGGTAADLPEPQAMKRPAARRPSSKERCQGYNGQACRFNRVNPGNPARIQPARQQTHCLLCDPVQLQADSKKTRKNPLTAALKQFVAEDDEKVFNDAIARVRQILGDAAAADFESRARGRRRLQVPKGPLPKWEEELRRCKPSGAPLTEERRQQHEKEVQADQRIARRKIFYPERIKNRHKVTPETEAEERRRVALAGTVEQLAPNDVELPGPTDPTQKMIERWCKEGSWAICTTCHSMNMRPLEPQDTRNVRSPTIPSSKCKACASGVYIPQLQDVPPKLRGLNDKVLQALRPLDIDTGTFQMAEYGYRVHTSIISFAWAAESVHAKIAALTKKRDRKKARAALRHLIEEAPSSNYYRTFYKDHTEFLQTHGKGLPISKRKQPLRFMESEGLECCLWPHLYWRGDLCETVVRLAHEARQKRKRKAEDDDGSDDEELSPGARQVKERAGRVRMHFLRKVLSPVVGYGSDYELLHFVYDLSMWTTIGTKKNIASQYNAQLRLVLKGCPWAPQYWRVQHQTVIDVQRQCGNARLFRTRAPYERTFPYHRWVMDEQAKLGRRRMHLSGPETLHMAHVLLQLDKGFICGDKFSPSNPSKTWQNHVLGCADGTSRPTVQARVTRLGFQDGKRKLATQKYHGRGTTHSHSLDFLQNVEAIHLQTKISASIPSAETEPFMHGLVTDSQCDRKDSKIPVREEPSIWDPEGDQLLLHHSEDDKLQNVRAYFRDTMPITKCHEDIQQGGGRRHRHYAHLRYVATYGTKFSSMEQDWLNDDASDFSVTRRILCGNQPLEPEMWMTLAANRSPRFIQNYEESDWRPYGMNLLEFLRKTNSEGGILQHIKQKHTRHLWKEAAEAFKGEEDQQELLKDWQEAFKAANQERKRHQEKPLELFDFLFDNDAIPMVTSLEQFAIDFKPQGEKAIAAMVNSRLNDKFYGQWLVLNVPFRHLEDFERDAPAIAEKVP</sequence>
<organism evidence="3">
    <name type="scientific">Cladocopium goreaui</name>
    <dbReference type="NCBI Taxonomy" id="2562237"/>
    <lineage>
        <taxon>Eukaryota</taxon>
        <taxon>Sar</taxon>
        <taxon>Alveolata</taxon>
        <taxon>Dinophyceae</taxon>
        <taxon>Suessiales</taxon>
        <taxon>Symbiodiniaceae</taxon>
        <taxon>Cladocopium</taxon>
    </lineage>
</organism>
<feature type="coiled-coil region" evidence="1">
    <location>
        <begin position="1179"/>
        <end position="1206"/>
    </location>
</feature>
<keyword evidence="5" id="KW-1185">Reference proteome</keyword>